<dbReference type="PANTHER" id="PTHR12558:SF33">
    <property type="entry name" value="BLL7664 PROTEIN"/>
    <property type="match status" value="1"/>
</dbReference>
<organism evidence="2 3">
    <name type="scientific">Marichromatium gracile</name>
    <name type="common">Chromatium gracile</name>
    <dbReference type="NCBI Taxonomy" id="1048"/>
    <lineage>
        <taxon>Bacteria</taxon>
        <taxon>Pseudomonadati</taxon>
        <taxon>Pseudomonadota</taxon>
        <taxon>Gammaproteobacteria</taxon>
        <taxon>Chromatiales</taxon>
        <taxon>Chromatiaceae</taxon>
        <taxon>Marichromatium</taxon>
    </lineage>
</organism>
<keyword evidence="1" id="KW-0802">TPR repeat</keyword>
<evidence type="ECO:0000313" key="2">
    <source>
        <dbReference type="EMBL" id="TCW35208.1"/>
    </source>
</evidence>
<dbReference type="PANTHER" id="PTHR12558">
    <property type="entry name" value="CELL DIVISION CYCLE 16,23,27"/>
    <property type="match status" value="1"/>
</dbReference>
<dbReference type="Proteomes" id="UP000295247">
    <property type="component" value="Unassembled WGS sequence"/>
</dbReference>
<comment type="caution">
    <text evidence="2">The sequence shown here is derived from an EMBL/GenBank/DDBJ whole genome shotgun (WGS) entry which is preliminary data.</text>
</comment>
<evidence type="ECO:0000313" key="3">
    <source>
        <dbReference type="Proteomes" id="UP000295247"/>
    </source>
</evidence>
<sequence length="1255" mass="134516">MTSLTVLRKWWLVAVVLAPLGSGCEAGRSTGDPGELMSEGQSALAEGEWRAAVIAFKNLLQAEPQNAEARVLLGRAFLRLGDAVAAEQEFERAQRLGAEPLALQPWLARAWLIQGELARLDALSVPEQASDALRAEILAIKSEAALREGDGERAEREAVAALQADDTSFRAQLAMAKVHFNSARMADARALAERAVAADDQAVVGGAWALLADIARTEDDLAGAEAAYGKAMKSPTEQVRAQLGRTYVRIQAGKFDEAQQDIDRLRRVIKDSVLVDYAQGMLHYSRQDFSAAIESLDAALGDSPEFGPALYLAGATRLALGEPELALIHLQRAVSERPDDLAARRLLATALLQAGDVAEAEGQARRILEQAPDDLPTMDLLASALMRQGKRDEGIGYLRRVKAEIPESATVSARLGAALLDQGDAEEGVRALQDALEQAPDFEGASEQLIIGQLRSGDLDSALEAARAYRDRAPDSVRALALLGAVHLRRQEPEAAAEVFNAALERDPGSLAALSGLAVIRLGSGDMDGARAELERGLEHHPDSVPLLIALARIAVSQDDLAGADAYLRRARAADPEALEPQLYRAAYQLRTDAPEQALRTATEALDAFPDNALLLGLVADAELALQRYGDAASTLARLARLTPQDPRVLVSLASARLGLGDLEAAGEALERAQRIDEGFVPALRGLARLALAERDQETAQRWLRVLASRLGDDHPEVLLIAGRLAQLQGNRAAAAAAFERLLESADVAPVPGGALWGAAEQLVLGQLRAGDPDAALEAAEALRARRPEAARGHVLVGQVLRRMERDDEARTAWRRALELDPANVAASSGLAELALEAGDPAAAQRLYEAAHQAHPEAIAPLVGLAQVALQRDDRVATEAYLEAAVALNQSALQPRLYLAAFHLRAGDPARVLAVLEPVRADHPEDLNLLALSGEAELALKRYQAARDTLLRLTELVPTAKSFVALAFAEAGLERPQRMARAFESALALDPESVPALSGLAQYAIVQGEVDEAVARIAALREVVGAEHPDVLALEGRLALRQGEVEEARSRFRALLEEAPSGLNLRRLTQAQLAAGEPETAAAEMTQWLDGNPEDIETRFALAQLYLDQLDQPDAATEQFEQVLETQPENLIALNNLAWLLRERDPARAIDLARRAHGLAPSVPSITDTLAMVLLGAGEIEEAGALIDQALAVAPGNVTMQFHKARILHAAGEDAKARVLLQSLLRGTEDFAERGQAEALLRQLDGRVDQRQDEG</sequence>
<dbReference type="InterPro" id="IPR014266">
    <property type="entry name" value="PEP-CTERM_TPR_PrsT"/>
</dbReference>
<dbReference type="SMART" id="SM00028">
    <property type="entry name" value="TPR"/>
    <property type="match status" value="22"/>
</dbReference>
<dbReference type="Gene3D" id="1.25.40.10">
    <property type="entry name" value="Tetratricopeptide repeat domain"/>
    <property type="match status" value="6"/>
</dbReference>
<proteinExistence type="predicted"/>
<dbReference type="InterPro" id="IPR019734">
    <property type="entry name" value="TPR_rpt"/>
</dbReference>
<feature type="repeat" description="TPR" evidence="1">
    <location>
        <begin position="477"/>
        <end position="510"/>
    </location>
</feature>
<name>A0A4R4A8M2_MARGR</name>
<dbReference type="Pfam" id="PF13432">
    <property type="entry name" value="TPR_16"/>
    <property type="match status" value="5"/>
</dbReference>
<dbReference type="PROSITE" id="PS50005">
    <property type="entry name" value="TPR"/>
    <property type="match status" value="3"/>
</dbReference>
<dbReference type="InterPro" id="IPR011990">
    <property type="entry name" value="TPR-like_helical_dom_sf"/>
</dbReference>
<dbReference type="RefSeq" id="WP_165913499.1">
    <property type="nucleotide sequence ID" value="NZ_NRRH01000004.1"/>
</dbReference>
<dbReference type="SUPFAM" id="SSF48452">
    <property type="entry name" value="TPR-like"/>
    <property type="match status" value="6"/>
</dbReference>
<accession>A0A4R4A8M2</accession>
<feature type="repeat" description="TPR" evidence="1">
    <location>
        <begin position="409"/>
        <end position="442"/>
    </location>
</feature>
<keyword evidence="2" id="KW-0449">Lipoprotein</keyword>
<dbReference type="Pfam" id="PF14559">
    <property type="entry name" value="TPR_19"/>
    <property type="match status" value="5"/>
</dbReference>
<dbReference type="AlphaFoldDB" id="A0A4R4A8M2"/>
<evidence type="ECO:0000256" key="1">
    <source>
        <dbReference type="PROSITE-ProRule" id="PRU00339"/>
    </source>
</evidence>
<dbReference type="NCBIfam" id="TIGR02917">
    <property type="entry name" value="PEP_TPR_lipo"/>
    <property type="match status" value="1"/>
</dbReference>
<dbReference type="EMBL" id="SMDC01000007">
    <property type="protein sequence ID" value="TCW35208.1"/>
    <property type="molecule type" value="Genomic_DNA"/>
</dbReference>
<feature type="repeat" description="TPR" evidence="1">
    <location>
        <begin position="791"/>
        <end position="824"/>
    </location>
</feature>
<gene>
    <name evidence="2" type="ORF">EDC29_107151</name>
</gene>
<protein>
    <submittedName>
        <fullName evidence="2">Putative PEP-CTERM system TPR-repeat lipoprotein</fullName>
    </submittedName>
</protein>
<reference evidence="2 3" key="1">
    <citation type="submission" date="2019-03" db="EMBL/GenBank/DDBJ databases">
        <title>Genomic Encyclopedia of Type Strains, Phase IV (KMG-IV): sequencing the most valuable type-strain genomes for metagenomic binning, comparative biology and taxonomic classification.</title>
        <authorList>
            <person name="Goeker M."/>
        </authorList>
    </citation>
    <scope>NUCLEOTIDE SEQUENCE [LARGE SCALE GENOMIC DNA]</scope>
    <source>
        <strain evidence="2 3">DSM 203</strain>
    </source>
</reference>